<keyword evidence="2" id="KW-0472">Membrane</keyword>
<evidence type="ECO:0000256" key="2">
    <source>
        <dbReference type="SAM" id="Phobius"/>
    </source>
</evidence>
<accession>A0A6G0NZY6</accession>
<organism evidence="5 6">
    <name type="scientific">Phytophthora fragariae</name>
    <dbReference type="NCBI Taxonomy" id="53985"/>
    <lineage>
        <taxon>Eukaryota</taxon>
        <taxon>Sar</taxon>
        <taxon>Stramenopiles</taxon>
        <taxon>Oomycota</taxon>
        <taxon>Peronosporomycetes</taxon>
        <taxon>Peronosporales</taxon>
        <taxon>Peronosporaceae</taxon>
        <taxon>Phytophthora</taxon>
    </lineage>
</organism>
<keyword evidence="2" id="KW-1133">Transmembrane helix</keyword>
<dbReference type="PROSITE" id="PS50011">
    <property type="entry name" value="PROTEIN_KINASE_DOM"/>
    <property type="match status" value="1"/>
</dbReference>
<dbReference type="InterPro" id="IPR000719">
    <property type="entry name" value="Prot_kinase_dom"/>
</dbReference>
<dbReference type="PANTHER" id="PTHR44329:SF214">
    <property type="entry name" value="PROTEIN KINASE DOMAIN-CONTAINING PROTEIN"/>
    <property type="match status" value="1"/>
</dbReference>
<feature type="signal peptide" evidence="3">
    <location>
        <begin position="1"/>
        <end position="31"/>
    </location>
</feature>
<feature type="domain" description="Protein kinase" evidence="4">
    <location>
        <begin position="206"/>
        <end position="518"/>
    </location>
</feature>
<evidence type="ECO:0000313" key="6">
    <source>
        <dbReference type="Proteomes" id="UP000476176"/>
    </source>
</evidence>
<dbReference type="Proteomes" id="UP000476176">
    <property type="component" value="Unassembled WGS sequence"/>
</dbReference>
<keyword evidence="3" id="KW-0732">Signal</keyword>
<dbReference type="GO" id="GO:0005524">
    <property type="term" value="F:ATP binding"/>
    <property type="evidence" value="ECO:0007669"/>
    <property type="project" value="InterPro"/>
</dbReference>
<dbReference type="InterPro" id="IPR051681">
    <property type="entry name" value="Ser/Thr_Kinases-Pseudokinases"/>
</dbReference>
<dbReference type="Pfam" id="PF00069">
    <property type="entry name" value="Pkinase"/>
    <property type="match status" value="1"/>
</dbReference>
<gene>
    <name evidence="5" type="ORF">PF004_g10832</name>
</gene>
<feature type="compositionally biased region" description="Polar residues" evidence="1">
    <location>
        <begin position="346"/>
        <end position="359"/>
    </location>
</feature>
<feature type="chain" id="PRO_5026062924" description="Protein kinase domain-containing protein" evidence="3">
    <location>
        <begin position="32"/>
        <end position="525"/>
    </location>
</feature>
<protein>
    <recommendedName>
        <fullName evidence="4">Protein kinase domain-containing protein</fullName>
    </recommendedName>
</protein>
<dbReference type="SUPFAM" id="SSF56112">
    <property type="entry name" value="Protein kinase-like (PK-like)"/>
    <property type="match status" value="1"/>
</dbReference>
<keyword evidence="2" id="KW-0812">Transmembrane</keyword>
<evidence type="ECO:0000313" key="5">
    <source>
        <dbReference type="EMBL" id="KAE9229262.1"/>
    </source>
</evidence>
<dbReference type="EMBL" id="QXGC01000572">
    <property type="protein sequence ID" value="KAE9229262.1"/>
    <property type="molecule type" value="Genomic_DNA"/>
</dbReference>
<dbReference type="Gene3D" id="1.10.510.10">
    <property type="entry name" value="Transferase(Phosphotransferase) domain 1"/>
    <property type="match status" value="1"/>
</dbReference>
<proteinExistence type="predicted"/>
<comment type="caution">
    <text evidence="5">The sequence shown here is derived from an EMBL/GenBank/DDBJ whole genome shotgun (WGS) entry which is preliminary data.</text>
</comment>
<name>A0A6G0NZY6_9STRA</name>
<dbReference type="InterPro" id="IPR011009">
    <property type="entry name" value="Kinase-like_dom_sf"/>
</dbReference>
<feature type="transmembrane region" description="Helical" evidence="2">
    <location>
        <begin position="314"/>
        <end position="335"/>
    </location>
</feature>
<feature type="compositionally biased region" description="Polar residues" evidence="1">
    <location>
        <begin position="366"/>
        <end position="375"/>
    </location>
</feature>
<evidence type="ECO:0000256" key="3">
    <source>
        <dbReference type="SAM" id="SignalP"/>
    </source>
</evidence>
<evidence type="ECO:0000259" key="4">
    <source>
        <dbReference type="PROSITE" id="PS50011"/>
    </source>
</evidence>
<sequence length="525" mass="56731">MQHARHHRRRKFPGASHVCALLLVTTCRVDAVIDVAAQLHQMQQRSAASGSAADATAPQIVLSNVPDSLLERLAEKSVRWDSLSGYLQRALLWDSGLVMTSGGRLIQVYAPCNEPVAVVLTPFDAYKGKDCPMETCESTGLYFAGSTCSRTTVWTAAQCGIAAVEKNATDIENAASTTLWAEDGDLSSVPDIRLYKHTQDESSGSTSTIEVVGSGSVGEYTIETDVLFTINQIAPVSCNTESCPKDPFFVAPCVQFHSPDEDPSNPWCRPARGGFVDLWLESEISGEAMSTGSSATSVSSLSTEASSSISGDTVILVVLFILLAAAVGALIAVHVNRNKKNEEKNTVSSPTVYASATTTRSKRKTNGLSSPQGSPRNSLNESRRRRRLRAKLSDFGLSRERSSDDTMTNGVGTLLWTAPEILRGEAYSEKADVYSYAIVLSELDTCLPPFTLNAEVSERHMTTMQLMHLATSGQVQPQLRDDCPNSLQQLTAACASFEPSQRPNALEIVFMLRNIARLGSYDADS</sequence>
<feature type="region of interest" description="Disordered" evidence="1">
    <location>
        <begin position="341"/>
        <end position="385"/>
    </location>
</feature>
<dbReference type="PANTHER" id="PTHR44329">
    <property type="entry name" value="SERINE/THREONINE-PROTEIN KINASE TNNI3K-RELATED"/>
    <property type="match status" value="1"/>
</dbReference>
<dbReference type="GO" id="GO:0004674">
    <property type="term" value="F:protein serine/threonine kinase activity"/>
    <property type="evidence" value="ECO:0007669"/>
    <property type="project" value="TreeGrafter"/>
</dbReference>
<reference evidence="5 6" key="1">
    <citation type="submission" date="2018-09" db="EMBL/GenBank/DDBJ databases">
        <title>Genomic investigation of the strawberry pathogen Phytophthora fragariae indicates pathogenicity is determined by transcriptional variation in three key races.</title>
        <authorList>
            <person name="Adams T.M."/>
            <person name="Armitage A.D."/>
            <person name="Sobczyk M.K."/>
            <person name="Bates H.J."/>
            <person name="Dunwell J.M."/>
            <person name="Nellist C.F."/>
            <person name="Harrison R.J."/>
        </authorList>
    </citation>
    <scope>NUCLEOTIDE SEQUENCE [LARGE SCALE GENOMIC DNA]</scope>
    <source>
        <strain evidence="5 6">BC-23</strain>
    </source>
</reference>
<evidence type="ECO:0000256" key="1">
    <source>
        <dbReference type="SAM" id="MobiDB-lite"/>
    </source>
</evidence>
<dbReference type="AlphaFoldDB" id="A0A6G0NZY6"/>